<dbReference type="PROSITE" id="PS50894">
    <property type="entry name" value="HPT"/>
    <property type="match status" value="1"/>
</dbReference>
<feature type="modified residue" description="Phosphohistidine" evidence="2">
    <location>
        <position position="64"/>
    </location>
</feature>
<dbReference type="EMBL" id="WWCL01000001">
    <property type="protein sequence ID" value="MYN44866.1"/>
    <property type="molecule type" value="Genomic_DNA"/>
</dbReference>
<feature type="domain" description="HPt" evidence="3">
    <location>
        <begin position="25"/>
        <end position="126"/>
    </location>
</feature>
<keyword evidence="1" id="KW-0902">Two-component regulatory system</keyword>
<organism evidence="4 5">
    <name type="scientific">Duganella fentianensis</name>
    <dbReference type="NCBI Taxonomy" id="2692177"/>
    <lineage>
        <taxon>Bacteria</taxon>
        <taxon>Pseudomonadati</taxon>
        <taxon>Pseudomonadota</taxon>
        <taxon>Betaproteobacteria</taxon>
        <taxon>Burkholderiales</taxon>
        <taxon>Oxalobacteraceae</taxon>
        <taxon>Telluria group</taxon>
        <taxon>Duganella</taxon>
    </lineage>
</organism>
<dbReference type="Pfam" id="PF01627">
    <property type="entry name" value="Hpt"/>
    <property type="match status" value="1"/>
</dbReference>
<dbReference type="GO" id="GO:0000160">
    <property type="term" value="P:phosphorelay signal transduction system"/>
    <property type="evidence" value="ECO:0007669"/>
    <property type="project" value="UniProtKB-KW"/>
</dbReference>
<dbReference type="InterPro" id="IPR008207">
    <property type="entry name" value="Sig_transdc_His_kin_Hpt_dom"/>
</dbReference>
<reference evidence="4" key="1">
    <citation type="submission" date="2019-12" db="EMBL/GenBank/DDBJ databases">
        <title>Novel species isolated from a subtropical stream in China.</title>
        <authorList>
            <person name="Lu H."/>
        </authorList>
    </citation>
    <scope>NUCLEOTIDE SEQUENCE [LARGE SCALE GENOMIC DNA]</scope>
    <source>
        <strain evidence="4">FT93W</strain>
    </source>
</reference>
<dbReference type="InterPro" id="IPR036641">
    <property type="entry name" value="HPT_dom_sf"/>
</dbReference>
<evidence type="ECO:0000313" key="5">
    <source>
        <dbReference type="Proteomes" id="UP000444316"/>
    </source>
</evidence>
<proteinExistence type="predicted"/>
<keyword evidence="5" id="KW-1185">Reference proteome</keyword>
<keyword evidence="2" id="KW-0597">Phosphoprotein</keyword>
<protein>
    <submittedName>
        <fullName evidence="4">Phosphotransferase</fullName>
    </submittedName>
</protein>
<keyword evidence="4" id="KW-0808">Transferase</keyword>
<accession>A0A845I189</accession>
<gene>
    <name evidence="4" type="ORF">GTP23_07240</name>
</gene>
<comment type="caution">
    <text evidence="4">The sequence shown here is derived from an EMBL/GenBank/DDBJ whole genome shotgun (WGS) entry which is preliminary data.</text>
</comment>
<dbReference type="GO" id="GO:0004672">
    <property type="term" value="F:protein kinase activity"/>
    <property type="evidence" value="ECO:0007669"/>
    <property type="project" value="UniProtKB-ARBA"/>
</dbReference>
<dbReference type="Gene3D" id="1.20.120.160">
    <property type="entry name" value="HPT domain"/>
    <property type="match status" value="1"/>
</dbReference>
<dbReference type="AlphaFoldDB" id="A0A845I189"/>
<name>A0A845I189_9BURK</name>
<dbReference type="RefSeq" id="WP_161034455.1">
    <property type="nucleotide sequence ID" value="NZ_WWCL01000001.1"/>
</dbReference>
<evidence type="ECO:0000313" key="4">
    <source>
        <dbReference type="EMBL" id="MYN44866.1"/>
    </source>
</evidence>
<evidence type="ECO:0000256" key="2">
    <source>
        <dbReference type="PROSITE-ProRule" id="PRU00110"/>
    </source>
</evidence>
<sequence length="126" mass="13606">MTSVPPSPVFHVIDPAVLLEAAAGNQEIALLLSHTYIDSAPATYARLQQGLQLGDFSAIASQSHALKGMTMLIGAKELTSLLQEMEQAARQRQRLALAEQRLTVLYPAVFEEMQLSIAHSTPGNHA</sequence>
<evidence type="ECO:0000259" key="3">
    <source>
        <dbReference type="PROSITE" id="PS50894"/>
    </source>
</evidence>
<evidence type="ECO:0000256" key="1">
    <source>
        <dbReference type="ARBA" id="ARBA00023012"/>
    </source>
</evidence>
<dbReference type="Proteomes" id="UP000444316">
    <property type="component" value="Unassembled WGS sequence"/>
</dbReference>
<dbReference type="SUPFAM" id="SSF47226">
    <property type="entry name" value="Histidine-containing phosphotransfer domain, HPT domain"/>
    <property type="match status" value="1"/>
</dbReference>